<accession>A0A154PE57</accession>
<evidence type="ECO:0000256" key="4">
    <source>
        <dbReference type="ARBA" id="ARBA00037033"/>
    </source>
</evidence>
<dbReference type="Gene3D" id="1.10.260.100">
    <property type="match status" value="1"/>
</dbReference>
<dbReference type="InterPro" id="IPR019734">
    <property type="entry name" value="TPR_rpt"/>
</dbReference>
<dbReference type="Pfam" id="PF13181">
    <property type="entry name" value="TPR_8"/>
    <property type="match status" value="2"/>
</dbReference>
<feature type="region of interest" description="Disordered" evidence="7">
    <location>
        <begin position="148"/>
        <end position="180"/>
    </location>
</feature>
<evidence type="ECO:0000313" key="10">
    <source>
        <dbReference type="Proteomes" id="UP000076502"/>
    </source>
</evidence>
<gene>
    <name evidence="9" type="ORF">WN55_01090</name>
</gene>
<dbReference type="SUPFAM" id="SSF54236">
    <property type="entry name" value="Ubiquitin-like"/>
    <property type="match status" value="1"/>
</dbReference>
<dbReference type="InterPro" id="IPR047977">
    <property type="entry name" value="UBL3_Ubl_met"/>
</dbReference>
<dbReference type="InterPro" id="IPR029071">
    <property type="entry name" value="Ubiquitin-like_domsf"/>
</dbReference>
<evidence type="ECO:0000256" key="7">
    <source>
        <dbReference type="SAM" id="MobiDB-lite"/>
    </source>
</evidence>
<evidence type="ECO:0000313" key="9">
    <source>
        <dbReference type="EMBL" id="KZC10107.1"/>
    </source>
</evidence>
<dbReference type="FunFam" id="6.10.250.3420:FF:000001">
    <property type="entry name" value="Hsc70-interacting protein-like protein"/>
    <property type="match status" value="1"/>
</dbReference>
<dbReference type="InterPro" id="IPR041243">
    <property type="entry name" value="STI1/HOP_DP"/>
</dbReference>
<dbReference type="SMART" id="SM00028">
    <property type="entry name" value="TPR"/>
    <property type="match status" value="3"/>
</dbReference>
<dbReference type="Pfam" id="PF17830">
    <property type="entry name" value="STI1-HOP_DP"/>
    <property type="match status" value="1"/>
</dbReference>
<dbReference type="InterPro" id="IPR011990">
    <property type="entry name" value="TPR-like_helical_dom_sf"/>
</dbReference>
<dbReference type="SMART" id="SM00727">
    <property type="entry name" value="STI1"/>
    <property type="match status" value="1"/>
</dbReference>
<keyword evidence="3 6" id="KW-0802">TPR repeat</keyword>
<dbReference type="GO" id="GO:0030544">
    <property type="term" value="F:Hsp70 protein binding"/>
    <property type="evidence" value="ECO:0007669"/>
    <property type="project" value="TreeGrafter"/>
</dbReference>
<dbReference type="GO" id="GO:0005634">
    <property type="term" value="C:nucleus"/>
    <property type="evidence" value="ECO:0007669"/>
    <property type="project" value="UniProtKB-ARBA"/>
</dbReference>
<dbReference type="Proteomes" id="UP000076502">
    <property type="component" value="Unassembled WGS sequence"/>
</dbReference>
<feature type="compositionally biased region" description="Acidic residues" evidence="7">
    <location>
        <begin position="171"/>
        <end position="180"/>
    </location>
</feature>
<comment type="function">
    <text evidence="4">One HIP oligomer binds the ATPase domains of at least two HSC70 molecules dependent on activation of the HSC70 ATPase by HSP40. Stabilizes the ADP state of HSC70 that has a high affinity for substrate protein. Through its own chaperone activity, it may contribute to the interaction of HSC70 with various target proteins.</text>
</comment>
<keyword evidence="10" id="KW-1185">Reference proteome</keyword>
<evidence type="ECO:0000256" key="2">
    <source>
        <dbReference type="ARBA" id="ARBA00022737"/>
    </source>
</evidence>
<dbReference type="Gene3D" id="6.10.250.3420">
    <property type="match status" value="1"/>
</dbReference>
<dbReference type="FunFam" id="1.25.40.10:FF:000112">
    <property type="entry name" value="FAM10 family protein"/>
    <property type="match status" value="1"/>
</dbReference>
<dbReference type="PANTHER" id="PTHR45883">
    <property type="entry name" value="HSC70-INTERACTING PROTEIN"/>
    <property type="match status" value="1"/>
</dbReference>
<evidence type="ECO:0000256" key="3">
    <source>
        <dbReference type="ARBA" id="ARBA00022803"/>
    </source>
</evidence>
<feature type="region of interest" description="Disordered" evidence="7">
    <location>
        <begin position="446"/>
        <end position="478"/>
    </location>
</feature>
<dbReference type="Pfam" id="PF13881">
    <property type="entry name" value="Rad60-SLD_2"/>
    <property type="match status" value="1"/>
</dbReference>
<organism evidence="9 10">
    <name type="scientific">Dufourea novaeangliae</name>
    <name type="common">Sweat bee</name>
    <dbReference type="NCBI Taxonomy" id="178035"/>
    <lineage>
        <taxon>Eukaryota</taxon>
        <taxon>Metazoa</taxon>
        <taxon>Ecdysozoa</taxon>
        <taxon>Arthropoda</taxon>
        <taxon>Hexapoda</taxon>
        <taxon>Insecta</taxon>
        <taxon>Pterygota</taxon>
        <taxon>Neoptera</taxon>
        <taxon>Endopterygota</taxon>
        <taxon>Hymenoptera</taxon>
        <taxon>Apocrita</taxon>
        <taxon>Aculeata</taxon>
        <taxon>Apoidea</taxon>
        <taxon>Anthophila</taxon>
        <taxon>Halictidae</taxon>
        <taxon>Rophitinae</taxon>
        <taxon>Dufourea</taxon>
    </lineage>
</organism>
<dbReference type="Gene3D" id="3.10.20.90">
    <property type="entry name" value="Phosphatidylinositol 3-kinase Catalytic Subunit, Chain A, domain 1"/>
    <property type="match status" value="1"/>
</dbReference>
<dbReference type="OrthoDB" id="533763at2759"/>
<dbReference type="AlphaFoldDB" id="A0A154PE57"/>
<dbReference type="STRING" id="178035.A0A154PE57"/>
<dbReference type="EMBL" id="KQ434886">
    <property type="protein sequence ID" value="KZC10107.1"/>
    <property type="molecule type" value="Genomic_DNA"/>
</dbReference>
<sequence>MLRTCMLQINLRLILVSGKTKEFLFSPSDSAGDIAHHVFENWPEDWAEEAVAKAEILRLIYQGRFLHSNVTLGALGLPFGKTTVMHLVPRENLPEPNSQGSKMSSELKPEYLIQLKTFVDLCIANPAILHQPEFSFIKSFIEHFGGKIPEAKADSSPKKKPEEPKVPEPQPEPESEESDIELDMTGVIGPDTDVPQKMGNPTLQPTEEEIAESQAKRSEAVSAFAEKDYERAVQFYTEAILLNPQASLLYAKRGQVYLLMNKPNACIRDCDRALELNPDSAAAHKFRGRANHLLGKFEEAANDLRLACKFDFDEQADEWLREVTPNARKIEEHNRKKERKMQEKLERERQERVKKARESAKAHEENTRTSQTDTGPETSGMGDFFQFLKDPEVCQAFNDPEVTEAFKEISTDPTNILKYQSNPKIMAFINKMASKFGGAGGMPGGFPGMMGGMPGFPNPEGAPSNPPNAKVNDDVGLD</sequence>
<comment type="similarity">
    <text evidence="1">Belongs to the FAM10 family.</text>
</comment>
<dbReference type="Pfam" id="PF18253">
    <property type="entry name" value="HipN"/>
    <property type="match status" value="1"/>
</dbReference>
<name>A0A154PE57_DUFNO</name>
<feature type="repeat" description="TPR" evidence="6">
    <location>
        <begin position="247"/>
        <end position="280"/>
    </location>
</feature>
<dbReference type="SUPFAM" id="SSF48452">
    <property type="entry name" value="TPR-like"/>
    <property type="match status" value="1"/>
</dbReference>
<dbReference type="PROSITE" id="PS50053">
    <property type="entry name" value="UBIQUITIN_2"/>
    <property type="match status" value="1"/>
</dbReference>
<dbReference type="CDD" id="cd14438">
    <property type="entry name" value="Hip_N"/>
    <property type="match status" value="1"/>
</dbReference>
<comment type="subunit">
    <text evidence="5">Homotetramer. Interacts with Hsc70 as well as DNAJ homologs and Hsp90.</text>
</comment>
<feature type="compositionally biased region" description="Polar residues" evidence="7">
    <location>
        <begin position="368"/>
        <end position="377"/>
    </location>
</feature>
<evidence type="ECO:0000259" key="8">
    <source>
        <dbReference type="PROSITE" id="PS50053"/>
    </source>
</evidence>
<dbReference type="CDD" id="cd17048">
    <property type="entry name" value="Ubl_UBL3"/>
    <property type="match status" value="1"/>
</dbReference>
<dbReference type="InterPro" id="IPR039540">
    <property type="entry name" value="UBL3-like_ubiquitin_dom"/>
</dbReference>
<dbReference type="Gene3D" id="1.25.40.10">
    <property type="entry name" value="Tetratricopeptide repeat domain"/>
    <property type="match status" value="1"/>
</dbReference>
<dbReference type="InterPro" id="IPR034649">
    <property type="entry name" value="Hip_N"/>
</dbReference>
<dbReference type="GO" id="GO:1902494">
    <property type="term" value="C:catalytic complex"/>
    <property type="evidence" value="ECO:0007669"/>
    <property type="project" value="UniProtKB-ARBA"/>
</dbReference>
<feature type="repeat" description="TPR" evidence="6">
    <location>
        <begin position="213"/>
        <end position="246"/>
    </location>
</feature>
<reference evidence="9 10" key="1">
    <citation type="submission" date="2015-07" db="EMBL/GenBank/DDBJ databases">
        <title>The genome of Dufourea novaeangliae.</title>
        <authorList>
            <person name="Pan H."/>
            <person name="Kapheim K."/>
        </authorList>
    </citation>
    <scope>NUCLEOTIDE SEQUENCE [LARGE SCALE GENOMIC DNA]</scope>
    <source>
        <strain evidence="9">0120121106</strain>
        <tissue evidence="9">Whole body</tissue>
    </source>
</reference>
<evidence type="ECO:0000256" key="5">
    <source>
        <dbReference type="ARBA" id="ARBA00064040"/>
    </source>
</evidence>
<dbReference type="InterPro" id="IPR006636">
    <property type="entry name" value="STI1_HS-bd"/>
</dbReference>
<dbReference type="PROSITE" id="PS50005">
    <property type="entry name" value="TPR"/>
    <property type="match status" value="2"/>
</dbReference>
<evidence type="ECO:0000256" key="1">
    <source>
        <dbReference type="ARBA" id="ARBA00009015"/>
    </source>
</evidence>
<protein>
    <submittedName>
        <fullName evidence="9">Hsc70-interacting protein</fullName>
    </submittedName>
</protein>
<feature type="compositionally biased region" description="Basic and acidic residues" evidence="7">
    <location>
        <begin position="331"/>
        <end position="367"/>
    </location>
</feature>
<dbReference type="PANTHER" id="PTHR45883:SF2">
    <property type="entry name" value="HSC70-INTERACTING PROTEIN"/>
    <property type="match status" value="1"/>
</dbReference>
<feature type="domain" description="Ubiquitin-like" evidence="8">
    <location>
        <begin position="7"/>
        <end position="92"/>
    </location>
</feature>
<dbReference type="GO" id="GO:0046983">
    <property type="term" value="F:protein dimerization activity"/>
    <property type="evidence" value="ECO:0007669"/>
    <property type="project" value="InterPro"/>
</dbReference>
<feature type="compositionally biased region" description="Basic and acidic residues" evidence="7">
    <location>
        <begin position="148"/>
        <end position="166"/>
    </location>
</feature>
<feature type="region of interest" description="Disordered" evidence="7">
    <location>
        <begin position="331"/>
        <end position="379"/>
    </location>
</feature>
<dbReference type="InterPro" id="IPR000626">
    <property type="entry name" value="Ubiquitin-like_dom"/>
</dbReference>
<proteinExistence type="inferred from homology"/>
<keyword evidence="2" id="KW-0677">Repeat</keyword>
<evidence type="ECO:0000256" key="6">
    <source>
        <dbReference type="PROSITE-ProRule" id="PRU00339"/>
    </source>
</evidence>